<dbReference type="Proteomes" id="UP000521943">
    <property type="component" value="Unassembled WGS sequence"/>
</dbReference>
<comment type="caution">
    <text evidence="1">The sequence shown here is derived from an EMBL/GenBank/DDBJ whole genome shotgun (WGS) entry which is preliminary data.</text>
</comment>
<protein>
    <submittedName>
        <fullName evidence="1">Uncharacterized protein</fullName>
    </submittedName>
</protein>
<keyword evidence="2" id="KW-1185">Reference proteome</keyword>
<organism evidence="1 2">
    <name type="scientific">Ephemerocybe angulata</name>
    <dbReference type="NCBI Taxonomy" id="980116"/>
    <lineage>
        <taxon>Eukaryota</taxon>
        <taxon>Fungi</taxon>
        <taxon>Dikarya</taxon>
        <taxon>Basidiomycota</taxon>
        <taxon>Agaricomycotina</taxon>
        <taxon>Agaricomycetes</taxon>
        <taxon>Agaricomycetidae</taxon>
        <taxon>Agaricales</taxon>
        <taxon>Agaricineae</taxon>
        <taxon>Psathyrellaceae</taxon>
        <taxon>Ephemerocybe</taxon>
    </lineage>
</organism>
<dbReference type="EMBL" id="JACGCI010000056">
    <property type="protein sequence ID" value="KAF6750533.1"/>
    <property type="molecule type" value="Genomic_DNA"/>
</dbReference>
<gene>
    <name evidence="1" type="ORF">DFP72DRAFT_1072240</name>
</gene>
<evidence type="ECO:0000313" key="1">
    <source>
        <dbReference type="EMBL" id="KAF6750533.1"/>
    </source>
</evidence>
<proteinExistence type="predicted"/>
<reference evidence="1 2" key="1">
    <citation type="submission" date="2020-07" db="EMBL/GenBank/DDBJ databases">
        <title>Comparative genomics of pyrophilous fungi reveals a link between fire events and developmental genes.</title>
        <authorList>
            <consortium name="DOE Joint Genome Institute"/>
            <person name="Steindorff A.S."/>
            <person name="Carver A."/>
            <person name="Calhoun S."/>
            <person name="Stillman K."/>
            <person name="Liu H."/>
            <person name="Lipzen A."/>
            <person name="Pangilinan J."/>
            <person name="Labutti K."/>
            <person name="Bruns T.D."/>
            <person name="Grigoriev I.V."/>
        </authorList>
    </citation>
    <scope>NUCLEOTIDE SEQUENCE [LARGE SCALE GENOMIC DNA]</scope>
    <source>
        <strain evidence="1 2">CBS 144469</strain>
    </source>
</reference>
<accession>A0A8H6HRG1</accession>
<name>A0A8H6HRG1_9AGAR</name>
<evidence type="ECO:0000313" key="2">
    <source>
        <dbReference type="Proteomes" id="UP000521943"/>
    </source>
</evidence>
<dbReference type="AlphaFoldDB" id="A0A8H6HRG1"/>
<sequence length="249" mass="28227">MDQGIPQEVFDHITDATKDMCRDSLPNLSLTSSRHFLHRAQSHIFWHLEISKARQIPPLLEIMDSNPDVLKHAVLLQLYLHDIRDYPGIEETVACLSQHLTGLRIFRLQDLMAQYSNLSPDLQASLALLLAHPITSPYLPSIDNLCSFPLDAVQSLSTLRKLELGWNGPRVTSSAAIQVDEVAWRLTEFICSWRSEITVPLLLRCPRWVYGNLVVLDIGMMTVRDQMATWSLLDALSGSGALKFLTLRW</sequence>